<name>A0A6J1G168_CUCMO</name>
<dbReference type="GeneID" id="111449743"/>
<dbReference type="Proteomes" id="UP000504609">
    <property type="component" value="Unplaced"/>
</dbReference>
<evidence type="ECO:0000313" key="1">
    <source>
        <dbReference type="Proteomes" id="UP000504609"/>
    </source>
</evidence>
<dbReference type="AlphaFoldDB" id="A0A6J1G168"/>
<organism evidence="1 2">
    <name type="scientific">Cucurbita moschata</name>
    <name type="common">Winter crookneck squash</name>
    <name type="synonym">Cucurbita pepo var. moschata</name>
    <dbReference type="NCBI Taxonomy" id="3662"/>
    <lineage>
        <taxon>Eukaryota</taxon>
        <taxon>Viridiplantae</taxon>
        <taxon>Streptophyta</taxon>
        <taxon>Embryophyta</taxon>
        <taxon>Tracheophyta</taxon>
        <taxon>Spermatophyta</taxon>
        <taxon>Magnoliopsida</taxon>
        <taxon>eudicotyledons</taxon>
        <taxon>Gunneridae</taxon>
        <taxon>Pentapetalae</taxon>
        <taxon>rosids</taxon>
        <taxon>fabids</taxon>
        <taxon>Cucurbitales</taxon>
        <taxon>Cucurbitaceae</taxon>
        <taxon>Cucurbiteae</taxon>
        <taxon>Cucurbita</taxon>
    </lineage>
</organism>
<accession>A0A6J1G168</accession>
<proteinExistence type="predicted"/>
<sequence length="127" mass="13855">MAERPNKTAAAGIGVRKLKIFPHASSLASVESLSLPLVSAFSLYLRRFSSSPAEINALWSVILQVQEIVFAADIGCAECQKKLANILAKMNESVVVNLLDKKVILTRKLQIQTSRVSTIKRLLGSSF</sequence>
<gene>
    <name evidence="2" type="primary">LOC111449743</name>
</gene>
<evidence type="ECO:0000313" key="2">
    <source>
        <dbReference type="RefSeq" id="XP_022945538.1"/>
    </source>
</evidence>
<protein>
    <submittedName>
        <fullName evidence="2">Uncharacterized protein LOC111449743 isoform X2</fullName>
    </submittedName>
</protein>
<dbReference type="RefSeq" id="XP_022945538.1">
    <property type="nucleotide sequence ID" value="XM_023089770.1"/>
</dbReference>
<keyword evidence="1" id="KW-1185">Reference proteome</keyword>
<reference evidence="2" key="1">
    <citation type="submission" date="2025-08" db="UniProtKB">
        <authorList>
            <consortium name="RefSeq"/>
        </authorList>
    </citation>
    <scope>IDENTIFICATION</scope>
    <source>
        <tissue evidence="2">Young leaves</tissue>
    </source>
</reference>